<dbReference type="EMBL" id="LSDN01000012">
    <property type="protein sequence ID" value="KXB81263.1"/>
    <property type="molecule type" value="Genomic_DNA"/>
</dbReference>
<dbReference type="Proteomes" id="UP000070572">
    <property type="component" value="Unassembled WGS sequence"/>
</dbReference>
<gene>
    <name evidence="1" type="ORF">HMPREF1862_00624</name>
</gene>
<proteinExistence type="predicted"/>
<evidence type="ECO:0000313" key="2">
    <source>
        <dbReference type="Proteomes" id="UP000070572"/>
    </source>
</evidence>
<protein>
    <submittedName>
        <fullName evidence="1">Uncharacterized protein</fullName>
    </submittedName>
</protein>
<sequence length="58" mass="6560">MYRISFLLDWIVVTLPAYVGRGAKVGKRNCTSFWWPLGARGKSTFLKVLKTASKAKLK</sequence>
<organism evidence="1 2">
    <name type="scientific">Varibaculum cambriense</name>
    <dbReference type="NCBI Taxonomy" id="184870"/>
    <lineage>
        <taxon>Bacteria</taxon>
        <taxon>Bacillati</taxon>
        <taxon>Actinomycetota</taxon>
        <taxon>Actinomycetes</taxon>
        <taxon>Actinomycetales</taxon>
        <taxon>Actinomycetaceae</taxon>
        <taxon>Varibaculum</taxon>
    </lineage>
</organism>
<comment type="caution">
    <text evidence="1">The sequence shown here is derived from an EMBL/GenBank/DDBJ whole genome shotgun (WGS) entry which is preliminary data.</text>
</comment>
<dbReference type="AlphaFoldDB" id="A0AB34X101"/>
<name>A0AB34X101_9ACTO</name>
<accession>A0AB34X101</accession>
<reference evidence="1 2" key="1">
    <citation type="submission" date="2016-01" db="EMBL/GenBank/DDBJ databases">
        <authorList>
            <person name="Mitreva M."/>
            <person name="Pepin K.H."/>
            <person name="Mihindukulasuriya K.A."/>
            <person name="Fulton R."/>
            <person name="Fronick C."/>
            <person name="O'Laughlin M."/>
            <person name="Miner T."/>
            <person name="Herter B."/>
            <person name="Rosa B.A."/>
            <person name="Cordes M."/>
            <person name="Tomlinson C."/>
            <person name="Wollam A."/>
            <person name="Palsikar V.B."/>
            <person name="Mardis E.R."/>
            <person name="Wilson R.K."/>
        </authorList>
    </citation>
    <scope>NUCLEOTIDE SEQUENCE [LARGE SCALE GENOMIC DNA]</scope>
    <source>
        <strain evidence="1 2">DNF00696</strain>
    </source>
</reference>
<evidence type="ECO:0000313" key="1">
    <source>
        <dbReference type="EMBL" id="KXB81263.1"/>
    </source>
</evidence>